<evidence type="ECO:0000259" key="3">
    <source>
        <dbReference type="Pfam" id="PF13649"/>
    </source>
</evidence>
<keyword evidence="1 4" id="KW-0489">Methyltransferase</keyword>
<dbReference type="Proteomes" id="UP000320011">
    <property type="component" value="Unassembled WGS sequence"/>
</dbReference>
<accession>A0A558BBQ1</accession>
<evidence type="ECO:0000313" key="4">
    <source>
        <dbReference type="EMBL" id="TVT33933.1"/>
    </source>
</evidence>
<dbReference type="Gene3D" id="3.40.50.150">
    <property type="entry name" value="Vaccinia Virus protein VP39"/>
    <property type="match status" value="1"/>
</dbReference>
<evidence type="ECO:0000256" key="1">
    <source>
        <dbReference type="ARBA" id="ARBA00022603"/>
    </source>
</evidence>
<keyword evidence="5" id="KW-1185">Reference proteome</keyword>
<comment type="caution">
    <text evidence="4">The sequence shown here is derived from an EMBL/GenBank/DDBJ whole genome shotgun (WGS) entry which is preliminary data.</text>
</comment>
<evidence type="ECO:0000256" key="2">
    <source>
        <dbReference type="ARBA" id="ARBA00022679"/>
    </source>
</evidence>
<dbReference type="PANTHER" id="PTHR43861">
    <property type="entry name" value="TRANS-ACONITATE 2-METHYLTRANSFERASE-RELATED"/>
    <property type="match status" value="1"/>
</dbReference>
<dbReference type="AlphaFoldDB" id="A0A558BBQ1"/>
<dbReference type="GO" id="GO:0008168">
    <property type="term" value="F:methyltransferase activity"/>
    <property type="evidence" value="ECO:0007669"/>
    <property type="project" value="UniProtKB-KW"/>
</dbReference>
<dbReference type="InterPro" id="IPR041698">
    <property type="entry name" value="Methyltransf_25"/>
</dbReference>
<proteinExistence type="predicted"/>
<protein>
    <submittedName>
        <fullName evidence="4">Class I SAM-dependent methyltransferase</fullName>
    </submittedName>
</protein>
<dbReference type="SUPFAM" id="SSF53335">
    <property type="entry name" value="S-adenosyl-L-methionine-dependent methyltransferases"/>
    <property type="match status" value="1"/>
</dbReference>
<feature type="domain" description="Methyltransferase" evidence="3">
    <location>
        <begin position="58"/>
        <end position="148"/>
    </location>
</feature>
<keyword evidence="2 4" id="KW-0808">Transferase</keyword>
<dbReference type="RefSeq" id="WP_144591503.1">
    <property type="nucleotide sequence ID" value="NZ_VJWX01000348.1"/>
</dbReference>
<dbReference type="GO" id="GO:0032259">
    <property type="term" value="P:methylation"/>
    <property type="evidence" value="ECO:0007669"/>
    <property type="project" value="UniProtKB-KW"/>
</dbReference>
<name>A0A558BBQ1_9PSEU</name>
<sequence>MVSAVTDPSVLHDTKAAYDAVAPLYAELFGNMLETLPLERALLAAFAELVQAHNAGPVADIGCGPGQVTAHLHALGLNTFGIDLSAEMIALARRAHPGLRFDEGSMTALDLADEMLGGILAFFSTIHTPPRQLPTVFTEFGRVLAPGGYLLLGFLAGDDPLPREVDHKVTLAYQWSPGSLAELLRQAGFAEVGRLRREPHEAERFHSGYLLVRKHQEP</sequence>
<dbReference type="CDD" id="cd02440">
    <property type="entry name" value="AdoMet_MTases"/>
    <property type="match status" value="1"/>
</dbReference>
<organism evidence="4 5">
    <name type="scientific">Amycolatopsis rhizosphaerae</name>
    <dbReference type="NCBI Taxonomy" id="2053003"/>
    <lineage>
        <taxon>Bacteria</taxon>
        <taxon>Bacillati</taxon>
        <taxon>Actinomycetota</taxon>
        <taxon>Actinomycetes</taxon>
        <taxon>Pseudonocardiales</taxon>
        <taxon>Pseudonocardiaceae</taxon>
        <taxon>Amycolatopsis</taxon>
    </lineage>
</organism>
<evidence type="ECO:0000313" key="5">
    <source>
        <dbReference type="Proteomes" id="UP000320011"/>
    </source>
</evidence>
<reference evidence="4 5" key="2">
    <citation type="submission" date="2019-08" db="EMBL/GenBank/DDBJ databases">
        <title>Amycolatopsis acidicola sp. nov., isolated from peat swamp forest soil.</title>
        <authorList>
            <person name="Srisuk N."/>
        </authorList>
    </citation>
    <scope>NUCLEOTIDE SEQUENCE [LARGE SCALE GENOMIC DNA]</scope>
    <source>
        <strain evidence="4 5">TBRC 6029</strain>
    </source>
</reference>
<gene>
    <name evidence="4" type="ORF">FNH05_26885</name>
</gene>
<dbReference type="OrthoDB" id="9805171at2"/>
<dbReference type="EMBL" id="VJWX01000348">
    <property type="protein sequence ID" value="TVT33933.1"/>
    <property type="molecule type" value="Genomic_DNA"/>
</dbReference>
<dbReference type="InterPro" id="IPR029063">
    <property type="entry name" value="SAM-dependent_MTases_sf"/>
</dbReference>
<reference evidence="4 5" key="1">
    <citation type="submission" date="2019-07" db="EMBL/GenBank/DDBJ databases">
        <authorList>
            <person name="Duangmal K."/>
            <person name="Teo W.F.A."/>
        </authorList>
    </citation>
    <scope>NUCLEOTIDE SEQUENCE [LARGE SCALE GENOMIC DNA]</scope>
    <source>
        <strain evidence="4 5">TBRC 6029</strain>
    </source>
</reference>
<dbReference type="Pfam" id="PF13649">
    <property type="entry name" value="Methyltransf_25"/>
    <property type="match status" value="1"/>
</dbReference>
<dbReference type="PANTHER" id="PTHR43861:SF1">
    <property type="entry name" value="TRANS-ACONITATE 2-METHYLTRANSFERASE"/>
    <property type="match status" value="1"/>
</dbReference>